<reference evidence="2" key="1">
    <citation type="journal article" date="2019" name="Gigascience">
        <title>De novo genome assembly of the endangered Acer yangbiense, a plant species with extremely small populations endemic to Yunnan Province, China.</title>
        <authorList>
            <person name="Yang J."/>
            <person name="Wariss H.M."/>
            <person name="Tao L."/>
            <person name="Zhang R."/>
            <person name="Yun Q."/>
            <person name="Hollingsworth P."/>
            <person name="Dao Z."/>
            <person name="Luo G."/>
            <person name="Guo H."/>
            <person name="Ma Y."/>
            <person name="Sun W."/>
        </authorList>
    </citation>
    <scope>NUCLEOTIDE SEQUENCE [LARGE SCALE GENOMIC DNA]</scope>
    <source>
        <strain evidence="2">cv. Malutang</strain>
    </source>
</reference>
<sequence>MFPEVLSVRFDVTPFELGGKISTSLLSSMTTYTAYLVFADVIMAKIELFIYIECTKTETIFPKKRADGWLESELGEFFNGGDEEGELLMSMKTCWKEHLLVQGIEIRPKKE</sequence>
<gene>
    <name evidence="1" type="ORF">EZV62_017217</name>
</gene>
<proteinExistence type="predicted"/>
<dbReference type="PANTHER" id="PTHR32278">
    <property type="entry name" value="F-BOX DOMAIN-CONTAINING PROTEIN"/>
    <property type="match status" value="1"/>
</dbReference>
<protein>
    <submittedName>
        <fullName evidence="1">Uncharacterized protein</fullName>
    </submittedName>
</protein>
<comment type="caution">
    <text evidence="1">The sequence shown here is derived from an EMBL/GenBank/DDBJ whole genome shotgun (WGS) entry which is preliminary data.</text>
</comment>
<dbReference type="Pfam" id="PF14299">
    <property type="entry name" value="PP2"/>
    <property type="match status" value="1"/>
</dbReference>
<keyword evidence="2" id="KW-1185">Reference proteome</keyword>
<dbReference type="Proteomes" id="UP000323000">
    <property type="component" value="Chromosome 8"/>
</dbReference>
<name>A0A5C7HFX5_9ROSI</name>
<evidence type="ECO:0000313" key="1">
    <source>
        <dbReference type="EMBL" id="TXG55904.1"/>
    </source>
</evidence>
<organism evidence="1 2">
    <name type="scientific">Acer yangbiense</name>
    <dbReference type="NCBI Taxonomy" id="1000413"/>
    <lineage>
        <taxon>Eukaryota</taxon>
        <taxon>Viridiplantae</taxon>
        <taxon>Streptophyta</taxon>
        <taxon>Embryophyta</taxon>
        <taxon>Tracheophyta</taxon>
        <taxon>Spermatophyta</taxon>
        <taxon>Magnoliopsida</taxon>
        <taxon>eudicotyledons</taxon>
        <taxon>Gunneridae</taxon>
        <taxon>Pentapetalae</taxon>
        <taxon>rosids</taxon>
        <taxon>malvids</taxon>
        <taxon>Sapindales</taxon>
        <taxon>Sapindaceae</taxon>
        <taxon>Hippocastanoideae</taxon>
        <taxon>Acereae</taxon>
        <taxon>Acer</taxon>
    </lineage>
</organism>
<dbReference type="AlphaFoldDB" id="A0A5C7HFX5"/>
<dbReference type="EMBL" id="VAHF01000008">
    <property type="protein sequence ID" value="TXG55904.1"/>
    <property type="molecule type" value="Genomic_DNA"/>
</dbReference>
<evidence type="ECO:0000313" key="2">
    <source>
        <dbReference type="Proteomes" id="UP000323000"/>
    </source>
</evidence>
<dbReference type="PANTHER" id="PTHR32278:SF111">
    <property type="entry name" value="F-BOX PROTEIN PP2-B12-RELATED"/>
    <property type="match status" value="1"/>
</dbReference>
<accession>A0A5C7HFX5</accession>
<dbReference type="InterPro" id="IPR025886">
    <property type="entry name" value="PP2-like"/>
</dbReference>